<evidence type="ECO:0000313" key="2">
    <source>
        <dbReference type="EMBL" id="PNX60882.1"/>
    </source>
</evidence>
<keyword evidence="1" id="KW-0732">Signal</keyword>
<feature type="chain" id="PRO_5014403663" evidence="1">
    <location>
        <begin position="20"/>
        <end position="54"/>
    </location>
</feature>
<dbReference type="AlphaFoldDB" id="A0A2K3K3P6"/>
<organism evidence="2 3">
    <name type="scientific">Trifolium pratense</name>
    <name type="common">Red clover</name>
    <dbReference type="NCBI Taxonomy" id="57577"/>
    <lineage>
        <taxon>Eukaryota</taxon>
        <taxon>Viridiplantae</taxon>
        <taxon>Streptophyta</taxon>
        <taxon>Embryophyta</taxon>
        <taxon>Tracheophyta</taxon>
        <taxon>Spermatophyta</taxon>
        <taxon>Magnoliopsida</taxon>
        <taxon>eudicotyledons</taxon>
        <taxon>Gunneridae</taxon>
        <taxon>Pentapetalae</taxon>
        <taxon>rosids</taxon>
        <taxon>fabids</taxon>
        <taxon>Fabales</taxon>
        <taxon>Fabaceae</taxon>
        <taxon>Papilionoideae</taxon>
        <taxon>50 kb inversion clade</taxon>
        <taxon>NPAAA clade</taxon>
        <taxon>Hologalegina</taxon>
        <taxon>IRL clade</taxon>
        <taxon>Trifolieae</taxon>
        <taxon>Trifolium</taxon>
    </lineage>
</organism>
<dbReference type="Proteomes" id="UP000236291">
    <property type="component" value="Unassembled WGS sequence"/>
</dbReference>
<name>A0A2K3K3P6_TRIPR</name>
<evidence type="ECO:0000313" key="3">
    <source>
        <dbReference type="Proteomes" id="UP000236291"/>
    </source>
</evidence>
<comment type="caution">
    <text evidence="2">The sequence shown here is derived from an EMBL/GenBank/DDBJ whole genome shotgun (WGS) entry which is preliminary data.</text>
</comment>
<feature type="non-terminal residue" evidence="2">
    <location>
        <position position="54"/>
    </location>
</feature>
<dbReference type="EMBL" id="ASHM01083874">
    <property type="protein sequence ID" value="PNX60882.1"/>
    <property type="molecule type" value="Genomic_DNA"/>
</dbReference>
<reference evidence="2 3" key="2">
    <citation type="journal article" date="2017" name="Front. Plant Sci.">
        <title>Gene Classification and Mining of Molecular Markers Useful in Red Clover (Trifolium pratense) Breeding.</title>
        <authorList>
            <person name="Istvanek J."/>
            <person name="Dluhosova J."/>
            <person name="Dluhos P."/>
            <person name="Patkova L."/>
            <person name="Nedelnik J."/>
            <person name="Repkova J."/>
        </authorList>
    </citation>
    <scope>NUCLEOTIDE SEQUENCE [LARGE SCALE GENOMIC DNA]</scope>
    <source>
        <strain evidence="3">cv. Tatra</strain>
        <tissue evidence="2">Young leaves</tissue>
    </source>
</reference>
<sequence>MRLLCKLPFCVSAVASVVTDSLSLLTTWPLSPSRAEALPREALEKRGSIAFREK</sequence>
<evidence type="ECO:0000256" key="1">
    <source>
        <dbReference type="SAM" id="SignalP"/>
    </source>
</evidence>
<gene>
    <name evidence="2" type="ORF">L195_g052164</name>
</gene>
<feature type="signal peptide" evidence="1">
    <location>
        <begin position="1"/>
        <end position="19"/>
    </location>
</feature>
<proteinExistence type="predicted"/>
<protein>
    <submittedName>
        <fullName evidence="2">Uncharacterized protein</fullName>
    </submittedName>
</protein>
<reference evidence="2 3" key="1">
    <citation type="journal article" date="2014" name="Am. J. Bot.">
        <title>Genome assembly and annotation for red clover (Trifolium pratense; Fabaceae).</title>
        <authorList>
            <person name="Istvanek J."/>
            <person name="Jaros M."/>
            <person name="Krenek A."/>
            <person name="Repkova J."/>
        </authorList>
    </citation>
    <scope>NUCLEOTIDE SEQUENCE [LARGE SCALE GENOMIC DNA]</scope>
    <source>
        <strain evidence="3">cv. Tatra</strain>
        <tissue evidence="2">Young leaves</tissue>
    </source>
</reference>
<accession>A0A2K3K3P6</accession>